<dbReference type="CDD" id="cd02440">
    <property type="entry name" value="AdoMet_MTases"/>
    <property type="match status" value="1"/>
</dbReference>
<keyword evidence="3" id="KW-0489">Methyltransferase</keyword>
<dbReference type="EMBL" id="JAQQXP010000001">
    <property type="protein sequence ID" value="MDC8831022.1"/>
    <property type="molecule type" value="Genomic_DNA"/>
</dbReference>
<name>A0ABT5L586_9ALTE</name>
<reference evidence="3 4" key="1">
    <citation type="submission" date="2022-10" db="EMBL/GenBank/DDBJ databases">
        <title>Alteromonas sp. chi3 Genome sequencing.</title>
        <authorList>
            <person name="Park S."/>
        </authorList>
    </citation>
    <scope>NUCLEOTIDE SEQUENCE [LARGE SCALE GENOMIC DNA]</scope>
    <source>
        <strain evidence="4">chi3</strain>
    </source>
</reference>
<evidence type="ECO:0000313" key="4">
    <source>
        <dbReference type="Proteomes" id="UP001218788"/>
    </source>
</evidence>
<organism evidence="3 4">
    <name type="scientific">Alteromonas gilva</name>
    <dbReference type="NCBI Taxonomy" id="2987522"/>
    <lineage>
        <taxon>Bacteria</taxon>
        <taxon>Pseudomonadati</taxon>
        <taxon>Pseudomonadota</taxon>
        <taxon>Gammaproteobacteria</taxon>
        <taxon>Alteromonadales</taxon>
        <taxon>Alteromonadaceae</taxon>
        <taxon>Alteromonas/Salinimonas group</taxon>
        <taxon>Alteromonas</taxon>
    </lineage>
</organism>
<accession>A0ABT5L586</accession>
<evidence type="ECO:0000259" key="2">
    <source>
        <dbReference type="Pfam" id="PF13649"/>
    </source>
</evidence>
<dbReference type="InterPro" id="IPR029063">
    <property type="entry name" value="SAM-dependent_MTases_sf"/>
</dbReference>
<keyword evidence="4" id="KW-1185">Reference proteome</keyword>
<gene>
    <name evidence="3" type="ORF">OIK42_09630</name>
</gene>
<dbReference type="Pfam" id="PF13649">
    <property type="entry name" value="Methyltransf_25"/>
    <property type="match status" value="1"/>
</dbReference>
<protein>
    <submittedName>
        <fullName evidence="3">Class I SAM-dependent methyltransferase</fullName>
    </submittedName>
</protein>
<sequence length="197" mass="22377">MEPSELGSKYDKIAQWWHEQHFESCYGVRQFEQAVALSAKAGKALDVGCGAGGRFVRILEQHGFTITGVDVSKNMVELAGKNHPEHKFIHHDICTWQTEERFDFIVAWDSIFHLPLTRQKTVVSKLCQLLTKGGILIYTFGNAQGEHRDHWCGDTFYYSSIGINNNLQLLIDNGLSVLHLELDQYPQTHVYTVACKP</sequence>
<feature type="domain" description="Methyltransferase" evidence="2">
    <location>
        <begin position="45"/>
        <end position="134"/>
    </location>
</feature>
<dbReference type="InterPro" id="IPR041698">
    <property type="entry name" value="Methyltransf_25"/>
</dbReference>
<dbReference type="GO" id="GO:0008168">
    <property type="term" value="F:methyltransferase activity"/>
    <property type="evidence" value="ECO:0007669"/>
    <property type="project" value="UniProtKB-KW"/>
</dbReference>
<comment type="caution">
    <text evidence="3">The sequence shown here is derived from an EMBL/GenBank/DDBJ whole genome shotgun (WGS) entry which is preliminary data.</text>
</comment>
<dbReference type="GO" id="GO:0032259">
    <property type="term" value="P:methylation"/>
    <property type="evidence" value="ECO:0007669"/>
    <property type="project" value="UniProtKB-KW"/>
</dbReference>
<dbReference type="SUPFAM" id="SSF53335">
    <property type="entry name" value="S-adenosyl-L-methionine-dependent methyltransferases"/>
    <property type="match status" value="1"/>
</dbReference>
<proteinExistence type="predicted"/>
<evidence type="ECO:0000313" key="3">
    <source>
        <dbReference type="EMBL" id="MDC8831022.1"/>
    </source>
</evidence>
<dbReference type="Proteomes" id="UP001218788">
    <property type="component" value="Unassembled WGS sequence"/>
</dbReference>
<dbReference type="RefSeq" id="WP_273640064.1">
    <property type="nucleotide sequence ID" value="NZ_JAQQXP010000001.1"/>
</dbReference>
<keyword evidence="1" id="KW-0808">Transferase</keyword>
<evidence type="ECO:0000256" key="1">
    <source>
        <dbReference type="ARBA" id="ARBA00022679"/>
    </source>
</evidence>
<dbReference type="Gene3D" id="3.40.50.150">
    <property type="entry name" value="Vaccinia Virus protein VP39"/>
    <property type="match status" value="1"/>
</dbReference>
<dbReference type="PANTHER" id="PTHR43861">
    <property type="entry name" value="TRANS-ACONITATE 2-METHYLTRANSFERASE-RELATED"/>
    <property type="match status" value="1"/>
</dbReference>